<feature type="transmembrane region" description="Helical" evidence="6">
    <location>
        <begin position="12"/>
        <end position="32"/>
    </location>
</feature>
<gene>
    <name evidence="7" type="ORF">C0630_09200</name>
</gene>
<evidence type="ECO:0000256" key="4">
    <source>
        <dbReference type="ARBA" id="ARBA00022989"/>
    </source>
</evidence>
<dbReference type="Pfam" id="PF02104">
    <property type="entry name" value="SURF1"/>
    <property type="match status" value="1"/>
</dbReference>
<organism evidence="7 8">
    <name type="scientific">Sedimenticola selenatireducens</name>
    <dbReference type="NCBI Taxonomy" id="191960"/>
    <lineage>
        <taxon>Bacteria</taxon>
        <taxon>Pseudomonadati</taxon>
        <taxon>Pseudomonadota</taxon>
        <taxon>Gammaproteobacteria</taxon>
        <taxon>Chromatiales</taxon>
        <taxon>Sedimenticolaceae</taxon>
        <taxon>Sedimenticola</taxon>
    </lineage>
</organism>
<keyword evidence="6" id="KW-1003">Cell membrane</keyword>
<evidence type="ECO:0000256" key="1">
    <source>
        <dbReference type="ARBA" id="ARBA00004370"/>
    </source>
</evidence>
<feature type="transmembrane region" description="Helical" evidence="6">
    <location>
        <begin position="209"/>
        <end position="227"/>
    </location>
</feature>
<dbReference type="EMBL" id="PKUN01000010">
    <property type="protein sequence ID" value="PLX61709.1"/>
    <property type="molecule type" value="Genomic_DNA"/>
</dbReference>
<keyword evidence="3 6" id="KW-0812">Transmembrane</keyword>
<proteinExistence type="inferred from homology"/>
<dbReference type="PANTHER" id="PTHR23427:SF2">
    <property type="entry name" value="SURFEIT LOCUS PROTEIN 1"/>
    <property type="match status" value="1"/>
</dbReference>
<name>A0A2N6CWQ9_9GAMM</name>
<dbReference type="Proteomes" id="UP000235015">
    <property type="component" value="Unassembled WGS sequence"/>
</dbReference>
<dbReference type="AlphaFoldDB" id="A0A2N6CWQ9"/>
<keyword evidence="4 6" id="KW-1133">Transmembrane helix</keyword>
<accession>A0A2N6CWQ9</accession>
<sequence length="244" mass="27394">MQISTLQFQPRPIPTLFLLLILLPLFLSLGFWQLDRAQQKRTTANTMETRRKLPPLIVSEQPVTAEEIEFRTLSVSGQFVPAGQLLITNRKHLGKPGYHVITPLRLQGSNRHLLVNRGWVAAVNNHPPAIETPTGPITLSGETNIPSPPAIELEFDLHNSILWPFLTLENYRAWSGLDIFPFVILQSPDSPHGFGRAWASARPGEGMHLGYAIQWFAFGLLSLALWLRLSLTRLSSLVTAKENR</sequence>
<evidence type="ECO:0000256" key="2">
    <source>
        <dbReference type="ARBA" id="ARBA00007165"/>
    </source>
</evidence>
<comment type="subcellular location">
    <subcellularLocation>
        <location evidence="6">Cell membrane</location>
        <topology evidence="6">Multi-pass membrane protein</topology>
    </subcellularLocation>
    <subcellularLocation>
        <location evidence="1">Membrane</location>
    </subcellularLocation>
</comment>
<dbReference type="STRING" id="1111735.GCA_000428045_03817"/>
<dbReference type="InterPro" id="IPR045214">
    <property type="entry name" value="Surf1/Surf4"/>
</dbReference>
<evidence type="ECO:0000313" key="8">
    <source>
        <dbReference type="Proteomes" id="UP000235015"/>
    </source>
</evidence>
<dbReference type="GO" id="GO:0005886">
    <property type="term" value="C:plasma membrane"/>
    <property type="evidence" value="ECO:0007669"/>
    <property type="project" value="UniProtKB-SubCell"/>
</dbReference>
<evidence type="ECO:0000313" key="7">
    <source>
        <dbReference type="EMBL" id="PLX61709.1"/>
    </source>
</evidence>
<dbReference type="RefSeq" id="WP_273439013.1">
    <property type="nucleotide sequence ID" value="NZ_PKUN01000010.1"/>
</dbReference>
<evidence type="ECO:0000256" key="6">
    <source>
        <dbReference type="RuleBase" id="RU363076"/>
    </source>
</evidence>
<protein>
    <recommendedName>
        <fullName evidence="6">SURF1-like protein</fullName>
    </recommendedName>
</protein>
<dbReference type="PROSITE" id="PS50895">
    <property type="entry name" value="SURF1"/>
    <property type="match status" value="1"/>
</dbReference>
<comment type="caution">
    <text evidence="7">The sequence shown here is derived from an EMBL/GenBank/DDBJ whole genome shotgun (WGS) entry which is preliminary data.</text>
</comment>
<dbReference type="CDD" id="cd06662">
    <property type="entry name" value="SURF1"/>
    <property type="match status" value="1"/>
</dbReference>
<evidence type="ECO:0000256" key="3">
    <source>
        <dbReference type="ARBA" id="ARBA00022692"/>
    </source>
</evidence>
<dbReference type="InterPro" id="IPR002994">
    <property type="entry name" value="Surf1/Shy1"/>
</dbReference>
<keyword evidence="5 6" id="KW-0472">Membrane</keyword>
<evidence type="ECO:0000256" key="5">
    <source>
        <dbReference type="ARBA" id="ARBA00023136"/>
    </source>
</evidence>
<comment type="similarity">
    <text evidence="2 6">Belongs to the SURF1 family.</text>
</comment>
<reference evidence="7 8" key="1">
    <citation type="submission" date="2017-11" db="EMBL/GenBank/DDBJ databases">
        <title>Genome-resolved metagenomics identifies genetic mobility, metabolic interactions, and unexpected diversity in perchlorate-reducing communities.</title>
        <authorList>
            <person name="Barnum T.P."/>
            <person name="Figueroa I.A."/>
            <person name="Carlstrom C.I."/>
            <person name="Lucas L.N."/>
            <person name="Engelbrektson A.L."/>
            <person name="Coates J.D."/>
        </authorList>
    </citation>
    <scope>NUCLEOTIDE SEQUENCE [LARGE SCALE GENOMIC DNA]</scope>
    <source>
        <strain evidence="7">BM301</strain>
    </source>
</reference>
<dbReference type="PANTHER" id="PTHR23427">
    <property type="entry name" value="SURFEIT LOCUS PROTEIN"/>
    <property type="match status" value="1"/>
</dbReference>